<organism evidence="2 3">
    <name type="scientific">Feifania hominis</name>
    <dbReference type="NCBI Taxonomy" id="2763660"/>
    <lineage>
        <taxon>Bacteria</taxon>
        <taxon>Bacillati</taxon>
        <taxon>Bacillota</taxon>
        <taxon>Clostridia</taxon>
        <taxon>Eubacteriales</taxon>
        <taxon>Feifaniaceae</taxon>
        <taxon>Feifania</taxon>
    </lineage>
</organism>
<dbReference type="RefSeq" id="WP_249299192.1">
    <property type="nucleotide sequence ID" value="NZ_JACRSP010000001.1"/>
</dbReference>
<evidence type="ECO:0000259" key="1">
    <source>
        <dbReference type="Pfam" id="PF01261"/>
    </source>
</evidence>
<dbReference type="InterPro" id="IPR036237">
    <property type="entry name" value="Xyl_isomerase-like_sf"/>
</dbReference>
<dbReference type="EMBL" id="JACRSP010000001">
    <property type="protein sequence ID" value="MBC8535463.1"/>
    <property type="molecule type" value="Genomic_DNA"/>
</dbReference>
<dbReference type="PANTHER" id="PTHR12110">
    <property type="entry name" value="HYDROXYPYRUVATE ISOMERASE"/>
    <property type="match status" value="1"/>
</dbReference>
<dbReference type="Proteomes" id="UP000620366">
    <property type="component" value="Unassembled WGS sequence"/>
</dbReference>
<dbReference type="SUPFAM" id="SSF51658">
    <property type="entry name" value="Xylose isomerase-like"/>
    <property type="match status" value="1"/>
</dbReference>
<protein>
    <submittedName>
        <fullName evidence="2">Sugar phosphate isomerase/epimerase</fullName>
    </submittedName>
</protein>
<dbReference type="PANTHER" id="PTHR12110:SF21">
    <property type="entry name" value="XYLOSE ISOMERASE-LIKE TIM BARREL DOMAIN-CONTAINING PROTEIN"/>
    <property type="match status" value="1"/>
</dbReference>
<proteinExistence type="predicted"/>
<dbReference type="Pfam" id="PF01261">
    <property type="entry name" value="AP_endonuc_2"/>
    <property type="match status" value="1"/>
</dbReference>
<dbReference type="InterPro" id="IPR050312">
    <property type="entry name" value="IolE/XylAMocC-like"/>
</dbReference>
<keyword evidence="2" id="KW-0413">Isomerase</keyword>
<keyword evidence="3" id="KW-1185">Reference proteome</keyword>
<evidence type="ECO:0000313" key="2">
    <source>
        <dbReference type="EMBL" id="MBC8535463.1"/>
    </source>
</evidence>
<dbReference type="GO" id="GO:0016853">
    <property type="term" value="F:isomerase activity"/>
    <property type="evidence" value="ECO:0007669"/>
    <property type="project" value="UniProtKB-KW"/>
</dbReference>
<name>A0A926DBG2_9FIRM</name>
<accession>A0A926DBG2</accession>
<comment type="caution">
    <text evidence="2">The sequence shown here is derived from an EMBL/GenBank/DDBJ whole genome shotgun (WGS) entry which is preliminary data.</text>
</comment>
<gene>
    <name evidence="2" type="ORF">H8695_01985</name>
</gene>
<sequence length="274" mass="31036">MKFAYQIATEELPYDPTMTCYQGKLEKSLADIASFGYNAVELMTTDPSTYDWATVKKLVEKNGLSVSLICTGEVGRLGYTFTSPDENVRRETMRRTKELIDLAAYMGANINAGLLRGKRWPGNTEEQTERYEIEGFREVCDYAAQKGVSFALETGAFVFTNYLNTLGEALDIVKKVDRPNLMLMLDLFHLYVEEPDYIEAIKTYAPYNLHVHLADNNRMYPGACGIDFEKVIRTFHDTGFDGTYTVEVRQEPDQHTAASKAAEHLLPILKKIYG</sequence>
<reference evidence="2" key="1">
    <citation type="submission" date="2020-08" db="EMBL/GenBank/DDBJ databases">
        <title>Genome public.</title>
        <authorList>
            <person name="Liu C."/>
            <person name="Sun Q."/>
        </authorList>
    </citation>
    <scope>NUCLEOTIDE SEQUENCE</scope>
    <source>
        <strain evidence="2">BX7</strain>
    </source>
</reference>
<feature type="domain" description="Xylose isomerase-like TIM barrel" evidence="1">
    <location>
        <begin position="30"/>
        <end position="265"/>
    </location>
</feature>
<evidence type="ECO:0000313" key="3">
    <source>
        <dbReference type="Proteomes" id="UP000620366"/>
    </source>
</evidence>
<dbReference type="InterPro" id="IPR013022">
    <property type="entry name" value="Xyl_isomerase-like_TIM-brl"/>
</dbReference>
<dbReference type="AlphaFoldDB" id="A0A926DBG2"/>
<dbReference type="Gene3D" id="3.20.20.150">
    <property type="entry name" value="Divalent-metal-dependent TIM barrel enzymes"/>
    <property type="match status" value="1"/>
</dbReference>